<protein>
    <submittedName>
        <fullName evidence="1">Uncharacterized protein</fullName>
    </submittedName>
</protein>
<reference evidence="1 2" key="2">
    <citation type="journal article" date="2022" name="Mol. Ecol. Resour.">
        <title>The genomes of chicory, endive, great burdock and yacon provide insights into Asteraceae paleo-polyploidization history and plant inulin production.</title>
        <authorList>
            <person name="Fan W."/>
            <person name="Wang S."/>
            <person name="Wang H."/>
            <person name="Wang A."/>
            <person name="Jiang F."/>
            <person name="Liu H."/>
            <person name="Zhao H."/>
            <person name="Xu D."/>
            <person name="Zhang Y."/>
        </authorList>
    </citation>
    <scope>NUCLEOTIDE SEQUENCE [LARGE SCALE GENOMIC DNA]</scope>
    <source>
        <strain evidence="2">cv. Yunnan</strain>
        <tissue evidence="1">Leaves</tissue>
    </source>
</reference>
<reference evidence="2" key="1">
    <citation type="journal article" date="2022" name="Mol. Ecol. Resour.">
        <title>The genomes of chicory, endive, great burdock and yacon provide insights into Asteraceae palaeo-polyploidization history and plant inulin production.</title>
        <authorList>
            <person name="Fan W."/>
            <person name="Wang S."/>
            <person name="Wang H."/>
            <person name="Wang A."/>
            <person name="Jiang F."/>
            <person name="Liu H."/>
            <person name="Zhao H."/>
            <person name="Xu D."/>
            <person name="Zhang Y."/>
        </authorList>
    </citation>
    <scope>NUCLEOTIDE SEQUENCE [LARGE SCALE GENOMIC DNA]</scope>
    <source>
        <strain evidence="2">cv. Yunnan</strain>
    </source>
</reference>
<dbReference type="Proteomes" id="UP001056120">
    <property type="component" value="Linkage Group LG03"/>
</dbReference>
<dbReference type="EMBL" id="CM042020">
    <property type="protein sequence ID" value="KAI3821202.1"/>
    <property type="molecule type" value="Genomic_DNA"/>
</dbReference>
<proteinExistence type="predicted"/>
<evidence type="ECO:0000313" key="2">
    <source>
        <dbReference type="Proteomes" id="UP001056120"/>
    </source>
</evidence>
<evidence type="ECO:0000313" key="1">
    <source>
        <dbReference type="EMBL" id="KAI3821202.1"/>
    </source>
</evidence>
<keyword evidence="2" id="KW-1185">Reference proteome</keyword>
<name>A0ACB9JPA8_9ASTR</name>
<sequence length="106" mass="11682">MEKAIVFKFLIITTMIGVSSGEEGKNCIKESCVIGATNPETTISCPPPNCVNDDDCSHYYKFLIVFNDHSHVVCANIAEDQIVFNDHSHVVCANIAEDQMLVSHHS</sequence>
<accession>A0ACB9JPA8</accession>
<gene>
    <name evidence="1" type="ORF">L1987_08761</name>
</gene>
<comment type="caution">
    <text evidence="1">The sequence shown here is derived from an EMBL/GenBank/DDBJ whole genome shotgun (WGS) entry which is preliminary data.</text>
</comment>
<organism evidence="1 2">
    <name type="scientific">Smallanthus sonchifolius</name>
    <dbReference type="NCBI Taxonomy" id="185202"/>
    <lineage>
        <taxon>Eukaryota</taxon>
        <taxon>Viridiplantae</taxon>
        <taxon>Streptophyta</taxon>
        <taxon>Embryophyta</taxon>
        <taxon>Tracheophyta</taxon>
        <taxon>Spermatophyta</taxon>
        <taxon>Magnoliopsida</taxon>
        <taxon>eudicotyledons</taxon>
        <taxon>Gunneridae</taxon>
        <taxon>Pentapetalae</taxon>
        <taxon>asterids</taxon>
        <taxon>campanulids</taxon>
        <taxon>Asterales</taxon>
        <taxon>Asteraceae</taxon>
        <taxon>Asteroideae</taxon>
        <taxon>Heliantheae alliance</taxon>
        <taxon>Millerieae</taxon>
        <taxon>Smallanthus</taxon>
    </lineage>
</organism>